<dbReference type="RefSeq" id="WP_157928352.1">
    <property type="nucleotide sequence ID" value="NZ_LT841358.1"/>
</dbReference>
<gene>
    <name evidence="1" type="ORF">NCS_30455</name>
</gene>
<organism evidence="1 2">
    <name type="scientific">Candidatus Nitrosotalea okcheonensis</name>
    <dbReference type="NCBI Taxonomy" id="1903276"/>
    <lineage>
        <taxon>Archaea</taxon>
        <taxon>Nitrososphaerota</taxon>
        <taxon>Nitrososphaeria</taxon>
        <taxon>Nitrosotaleales</taxon>
        <taxon>Nitrosotaleaceae</taxon>
        <taxon>Nitrosotalea</taxon>
    </lineage>
</organism>
<dbReference type="EMBL" id="LT841358">
    <property type="protein sequence ID" value="SMH72615.1"/>
    <property type="molecule type" value="Genomic_DNA"/>
</dbReference>
<protein>
    <submittedName>
        <fullName evidence="1">Uncharacterized protein</fullName>
    </submittedName>
</protein>
<accession>A0A2H1FIM4</accession>
<evidence type="ECO:0000313" key="2">
    <source>
        <dbReference type="Proteomes" id="UP000230607"/>
    </source>
</evidence>
<dbReference type="AlphaFoldDB" id="A0A2H1FIM4"/>
<dbReference type="Proteomes" id="UP000230607">
    <property type="component" value="Chromosome 1"/>
</dbReference>
<keyword evidence="2" id="KW-1185">Reference proteome</keyword>
<name>A0A2H1FIM4_9ARCH</name>
<reference evidence="2" key="1">
    <citation type="submission" date="2017-03" db="EMBL/GenBank/DDBJ databases">
        <authorList>
            <person name="Herbold C."/>
        </authorList>
    </citation>
    <scope>NUCLEOTIDE SEQUENCE [LARGE SCALE GENOMIC DNA]</scope>
</reference>
<proteinExistence type="predicted"/>
<evidence type="ECO:0000313" key="1">
    <source>
        <dbReference type="EMBL" id="SMH72615.1"/>
    </source>
</evidence>
<sequence>MIPKIRRKLWPHVYGNKKLSPKSKASEIINSLYPDKKKLFSILVKEYGINIQSTLTRFKHQGLVIQDPNGSYYLTSFGIWFSISNQLGVTFLELCALACACCVQERLESHGREGFYMLPSFEEIFKKYYSKSRLEKVFTYLRTNGFGFRVTKKSLRIYPKIHKKLMLQYGEHFRSLEKWLDEIQEKESDLVSAALDELS</sequence>